<feature type="domain" description="Aldehyde oxidase/xanthine dehydrogenase a/b hammerhead" evidence="4">
    <location>
        <begin position="42"/>
        <end position="157"/>
    </location>
</feature>
<dbReference type="InterPro" id="IPR016208">
    <property type="entry name" value="Ald_Oxase/xanthine_DH-like"/>
</dbReference>
<dbReference type="PANTHER" id="PTHR11908">
    <property type="entry name" value="XANTHINE DEHYDROGENASE"/>
    <property type="match status" value="1"/>
</dbReference>
<dbReference type="InterPro" id="IPR008274">
    <property type="entry name" value="AldOxase/xan_DH_MoCoBD1"/>
</dbReference>
<keyword evidence="1" id="KW-0500">Molybdenum</keyword>
<dbReference type="InterPro" id="IPR036856">
    <property type="entry name" value="Ald_Oxase/Xan_DH_a/b_sf"/>
</dbReference>
<dbReference type="Gene3D" id="3.90.1170.50">
    <property type="entry name" value="Aldehyde oxidase/xanthine dehydrogenase, a/b hammerhead"/>
    <property type="match status" value="1"/>
</dbReference>
<evidence type="ECO:0000256" key="3">
    <source>
        <dbReference type="SAM" id="MobiDB-lite"/>
    </source>
</evidence>
<dbReference type="Pfam" id="PF02738">
    <property type="entry name" value="MoCoBD_1"/>
    <property type="match status" value="1"/>
</dbReference>
<gene>
    <name evidence="5" type="ORF">D9R14_02940</name>
</gene>
<dbReference type="PANTHER" id="PTHR11908:SF132">
    <property type="entry name" value="ALDEHYDE OXIDASE 1-RELATED"/>
    <property type="match status" value="1"/>
</dbReference>
<dbReference type="InterPro" id="IPR000674">
    <property type="entry name" value="Ald_Oxase/Xan_DH_a/b"/>
</dbReference>
<accession>A0A3L7AKA8</accession>
<reference evidence="5 6" key="1">
    <citation type="submission" date="2018-10" db="EMBL/GenBank/DDBJ databases">
        <title>Xanthobacter tagetidis genome sequencing and assembly.</title>
        <authorList>
            <person name="Maclea K.S."/>
            <person name="Goen A.E."/>
            <person name="Fatima S.A."/>
        </authorList>
    </citation>
    <scope>NUCLEOTIDE SEQUENCE [LARGE SCALE GENOMIC DNA]</scope>
    <source>
        <strain evidence="5 6">ATCC 700314</strain>
    </source>
</reference>
<sequence length="804" mass="85012">MNAPLAFDRPGRPSPEGAEHAPASGRHVGAPLPRPNAKRLLAGRGAYVSDLKLPRMLHAAFVRAPFAHARIVRIGLDAARAAPGVVLVATGEDLAKLCTPWVGTLDHFKGMKSAPQLPLPLERVTWSGQAVVAVVAESRAAAEDAAELVEVGYEELPVLADLDTALAPDAPRIAPGFADNICFRSVVETGEVDDAFAAAAHVVEADMAFGRHTGVTLEPRALIADFDASERRLTVHHATQTPFQFQDLYARHYGLPEARVRVVAPDVGGSFGIKLHVYHEDMAVIGLSMLAGRPVKYVADRLEAFVSDIHARDHRVRARAALDANGRLIAIAAEDETAIGPFSTYPRTSAVEGNQVIRLIGAPYRLDAYRGDLKVVFQNKTQTSQYRAVGHPIACAVTEHLMDRAAARLGLDPFDIRARNLIPDDAYPCASATGYRFEKLSHEACLARLKGLMDYDRLRAEQAELRARGVHRGIGIAAFVEITNPTPAFYGVGGARISAQDGAVIAITPSGEVRCTISVTEQGQGTEAIIGQIVADYLGVPQEVVRVITGDTETTPHGGATWACRGAGIGGETALQAAKKLKANVLKVAAAILQAQPGDLDLVDGQVVAASGGAARLSLAEVARIAFFRSDTLPPGTDAQLTVAHHFAPSGYPFAFTNGIHGCHVEVDAETGLVKILRHFVVEDCGRIINPLLVDEQVRGGVVQGLGAAFFEECRYDGNGQLLNGSLADYLVPMACEMPDIAIAHMETPTKDTELGAKGCGEAGTAAASAAALNAVNDALAPLGAVLTQIPMTPARILTALGAF</sequence>
<dbReference type="InterPro" id="IPR046867">
    <property type="entry name" value="AldOxase/xan_DH_MoCoBD2"/>
</dbReference>
<dbReference type="SMART" id="SM01008">
    <property type="entry name" value="Ald_Xan_dh_C"/>
    <property type="match status" value="1"/>
</dbReference>
<protein>
    <submittedName>
        <fullName evidence="5">Xanthine dehydrogenase family protein molybdopterin-binding subunit</fullName>
    </submittedName>
</protein>
<comment type="caution">
    <text evidence="5">The sequence shown here is derived from an EMBL/GenBank/DDBJ whole genome shotgun (WGS) entry which is preliminary data.</text>
</comment>
<keyword evidence="6" id="KW-1185">Reference proteome</keyword>
<evidence type="ECO:0000256" key="1">
    <source>
        <dbReference type="ARBA" id="ARBA00022505"/>
    </source>
</evidence>
<proteinExistence type="predicted"/>
<dbReference type="EMBL" id="RCTF01000002">
    <property type="protein sequence ID" value="RLP80976.1"/>
    <property type="molecule type" value="Genomic_DNA"/>
</dbReference>
<evidence type="ECO:0000256" key="2">
    <source>
        <dbReference type="ARBA" id="ARBA00023002"/>
    </source>
</evidence>
<dbReference type="SUPFAM" id="SSF56003">
    <property type="entry name" value="Molybdenum cofactor-binding domain"/>
    <property type="match status" value="1"/>
</dbReference>
<dbReference type="AlphaFoldDB" id="A0A3L7AKA8"/>
<dbReference type="Proteomes" id="UP000269692">
    <property type="component" value="Unassembled WGS sequence"/>
</dbReference>
<evidence type="ECO:0000259" key="4">
    <source>
        <dbReference type="SMART" id="SM01008"/>
    </source>
</evidence>
<dbReference type="Gene3D" id="3.30.365.10">
    <property type="entry name" value="Aldehyde oxidase/xanthine dehydrogenase, molybdopterin binding domain"/>
    <property type="match status" value="4"/>
</dbReference>
<dbReference type="GO" id="GO:0005506">
    <property type="term" value="F:iron ion binding"/>
    <property type="evidence" value="ECO:0007669"/>
    <property type="project" value="InterPro"/>
</dbReference>
<dbReference type="SUPFAM" id="SSF54665">
    <property type="entry name" value="CO dehydrogenase molybdoprotein N-domain-like"/>
    <property type="match status" value="1"/>
</dbReference>
<organism evidence="5 6">
    <name type="scientific">Xanthobacter tagetidis</name>
    <dbReference type="NCBI Taxonomy" id="60216"/>
    <lineage>
        <taxon>Bacteria</taxon>
        <taxon>Pseudomonadati</taxon>
        <taxon>Pseudomonadota</taxon>
        <taxon>Alphaproteobacteria</taxon>
        <taxon>Hyphomicrobiales</taxon>
        <taxon>Xanthobacteraceae</taxon>
        <taxon>Xanthobacter</taxon>
    </lineage>
</organism>
<keyword evidence="2" id="KW-0560">Oxidoreductase</keyword>
<dbReference type="OrthoDB" id="9758509at2"/>
<evidence type="ECO:0000313" key="6">
    <source>
        <dbReference type="Proteomes" id="UP000269692"/>
    </source>
</evidence>
<dbReference type="Pfam" id="PF01315">
    <property type="entry name" value="Ald_Xan_dh_C"/>
    <property type="match status" value="1"/>
</dbReference>
<dbReference type="GO" id="GO:0016491">
    <property type="term" value="F:oxidoreductase activity"/>
    <property type="evidence" value="ECO:0007669"/>
    <property type="project" value="UniProtKB-KW"/>
</dbReference>
<dbReference type="Pfam" id="PF20256">
    <property type="entry name" value="MoCoBD_2"/>
    <property type="match status" value="1"/>
</dbReference>
<dbReference type="RefSeq" id="WP_121621827.1">
    <property type="nucleotide sequence ID" value="NZ_JACIIW010000003.1"/>
</dbReference>
<dbReference type="InterPro" id="IPR037165">
    <property type="entry name" value="AldOxase/xan_DH_Mopterin-bd_sf"/>
</dbReference>
<feature type="region of interest" description="Disordered" evidence="3">
    <location>
        <begin position="1"/>
        <end position="35"/>
    </location>
</feature>
<evidence type="ECO:0000313" key="5">
    <source>
        <dbReference type="EMBL" id="RLP80976.1"/>
    </source>
</evidence>
<name>A0A3L7AKA8_9HYPH</name>